<feature type="coiled-coil region" evidence="1">
    <location>
        <begin position="240"/>
        <end position="302"/>
    </location>
</feature>
<keyword evidence="4" id="KW-1185">Reference proteome</keyword>
<gene>
    <name evidence="3" type="ORF">EVOR1521_LOCUS27286</name>
</gene>
<dbReference type="Proteomes" id="UP001178507">
    <property type="component" value="Unassembled WGS sequence"/>
</dbReference>
<dbReference type="AlphaFoldDB" id="A0AA36NA93"/>
<feature type="coiled-coil region" evidence="1">
    <location>
        <begin position="846"/>
        <end position="921"/>
    </location>
</feature>
<dbReference type="InterPro" id="IPR002035">
    <property type="entry name" value="VWF_A"/>
</dbReference>
<feature type="coiled-coil region" evidence="1">
    <location>
        <begin position="566"/>
        <end position="629"/>
    </location>
</feature>
<dbReference type="SMART" id="SM00327">
    <property type="entry name" value="VWA"/>
    <property type="match status" value="1"/>
</dbReference>
<protein>
    <recommendedName>
        <fullName evidence="2">VWFA domain-containing protein</fullName>
    </recommendedName>
</protein>
<dbReference type="EMBL" id="CAUJNA010003561">
    <property type="protein sequence ID" value="CAJ1404915.1"/>
    <property type="molecule type" value="Genomic_DNA"/>
</dbReference>
<name>A0AA36NA93_9DINO</name>
<keyword evidence="1" id="KW-0175">Coiled coil</keyword>
<proteinExistence type="predicted"/>
<dbReference type="SUPFAM" id="SSF53300">
    <property type="entry name" value="vWA-like"/>
    <property type="match status" value="1"/>
</dbReference>
<dbReference type="InterPro" id="IPR036465">
    <property type="entry name" value="vWFA_dom_sf"/>
</dbReference>
<accession>A0AA36NA93</accession>
<reference evidence="3" key="1">
    <citation type="submission" date="2023-08" db="EMBL/GenBank/DDBJ databases">
        <authorList>
            <person name="Chen Y."/>
            <person name="Shah S."/>
            <person name="Dougan E. K."/>
            <person name="Thang M."/>
            <person name="Chan C."/>
        </authorList>
    </citation>
    <scope>NUCLEOTIDE SEQUENCE</scope>
</reference>
<sequence>MFEAAQAFLSDATEAPASPEPASEPNTAAEIGATAEGIRTLALRCSNMTEANKEALELGEKLRAGAKNIMTGLDSDASACHQQLLSVLDESERRRINLALTISSGANRCHDLMRAVMDTENRVDNVFDLTGRGAGSNVKFDSKCIKSEVSRLSHVLSDFENTKDALSKFCDASHREAAMKAIQAASNQILSSDILGDVVEVWNERQKYEQQQKKVEIERGRKEAAVRLKEAEKSFLGVMQKEAKQEVLQIQDQLERKNQDLEKLQRKAPEKQELLAQFRDQKEQAEEQQRELLKKQARDQAQARRPLDACEELIAELQTNLSNTDSFNINHIIIAVDNSMSMTGQRFRDAVRAATAFRTALVSRGSSDKISVVVFNSVAKRLVTSAPVTANIADALQREGCRGGTCFSKAWERIQECAVADPKFARVFVVFLTDGLAAPADITCAASKSEDMHRTLLEQKRSMCAFFVHIQEQGLFLAASESEELVRSSLLPLVQAANGGQASVLFLDEHVPLLQLVKLQDLVSAFEKLTDMVNMQKCILEGKVAMLRKQQQQYKASSDQDIKDLQKRCKNQMSSLKESIRAAEKLAAADQDAIQKVHKQLAKELDQDIEKLKGRLEDAQHHENDVARQLVACESEHASLLKDFEVSQPLYEQERETMFKMSQTQLSQLDKLHDKQKQLVECFGTSNTRFLTQQLEGLQQMKEQLGRSSMMEQDLVSMVESIVRFTTCLKEQLEEPLPGGTKKISKAKVALKQLLRQRGLDYKDVPQEDMQALIMYEAKMQRADCNPEEVCNAITKAGVTAEQICEAVDELDLQKVKEFKEELVSILQCKMFEMQDCSTEPLDAKIKSTKKALHKKKEELKEKTEEFRRCKSAKKKGGDEDDDWELVGNLEENIIELRDELKGMEEDIKNLEAEVKTQKRSQQDVCKASRPTFRILELLVDICRVAFLEHIADEEKAALKSTFGSFKNNVMEPMTAFCIATQKVRQDMFPTKPPTLLTSPPPTHHCKPLALTFSN</sequence>
<feature type="domain" description="VWFA" evidence="2">
    <location>
        <begin position="329"/>
        <end position="534"/>
    </location>
</feature>
<evidence type="ECO:0000256" key="1">
    <source>
        <dbReference type="SAM" id="Coils"/>
    </source>
</evidence>
<comment type="caution">
    <text evidence="3">The sequence shown here is derived from an EMBL/GenBank/DDBJ whole genome shotgun (WGS) entry which is preliminary data.</text>
</comment>
<dbReference type="Gene3D" id="3.40.50.410">
    <property type="entry name" value="von Willebrand factor, type A domain"/>
    <property type="match status" value="1"/>
</dbReference>
<evidence type="ECO:0000313" key="3">
    <source>
        <dbReference type="EMBL" id="CAJ1404915.1"/>
    </source>
</evidence>
<dbReference type="CDD" id="cd00198">
    <property type="entry name" value="vWFA"/>
    <property type="match status" value="1"/>
</dbReference>
<evidence type="ECO:0000313" key="4">
    <source>
        <dbReference type="Proteomes" id="UP001178507"/>
    </source>
</evidence>
<dbReference type="Pfam" id="PF13519">
    <property type="entry name" value="VWA_2"/>
    <property type="match status" value="1"/>
</dbReference>
<organism evidence="3 4">
    <name type="scientific">Effrenium voratum</name>
    <dbReference type="NCBI Taxonomy" id="2562239"/>
    <lineage>
        <taxon>Eukaryota</taxon>
        <taxon>Sar</taxon>
        <taxon>Alveolata</taxon>
        <taxon>Dinophyceae</taxon>
        <taxon>Suessiales</taxon>
        <taxon>Symbiodiniaceae</taxon>
        <taxon>Effrenium</taxon>
    </lineage>
</organism>
<evidence type="ECO:0000259" key="2">
    <source>
        <dbReference type="SMART" id="SM00327"/>
    </source>
</evidence>